<feature type="transmembrane region" description="Helical" evidence="8">
    <location>
        <begin position="88"/>
        <end position="106"/>
    </location>
</feature>
<keyword evidence="2" id="KW-0004">4Fe-4S</keyword>
<dbReference type="RefSeq" id="WP_054197252.1">
    <property type="nucleotide sequence ID" value="NZ_CABMKQ010000033.1"/>
</dbReference>
<dbReference type="GO" id="GO:0051539">
    <property type="term" value="F:4 iron, 4 sulfur cluster binding"/>
    <property type="evidence" value="ECO:0007669"/>
    <property type="project" value="UniProtKB-KW"/>
</dbReference>
<evidence type="ECO:0000256" key="5">
    <source>
        <dbReference type="ARBA" id="ARBA00022982"/>
    </source>
</evidence>
<dbReference type="Pfam" id="PF12801">
    <property type="entry name" value="Fer4_5"/>
    <property type="match status" value="2"/>
</dbReference>
<dbReference type="PANTHER" id="PTHR30176">
    <property type="entry name" value="FERREDOXIN-TYPE PROTEIN NAPH"/>
    <property type="match status" value="1"/>
</dbReference>
<keyword evidence="6" id="KW-0408">Iron</keyword>
<dbReference type="GO" id="GO:0016491">
    <property type="term" value="F:oxidoreductase activity"/>
    <property type="evidence" value="ECO:0007669"/>
    <property type="project" value="UniProtKB-KW"/>
</dbReference>
<dbReference type="SUPFAM" id="SSF54862">
    <property type="entry name" value="4Fe-4S ferredoxins"/>
    <property type="match status" value="1"/>
</dbReference>
<evidence type="ECO:0000256" key="1">
    <source>
        <dbReference type="ARBA" id="ARBA00022448"/>
    </source>
</evidence>
<dbReference type="GeneID" id="28663384"/>
<sequence length="299" mass="34368">MDKYNTRATIRNVSFLSTLITTTKDGKKRPSIRFWRIFSIILVHLLFVLSYRVDIQILEGDISASRIFGFHLADAFMSLQVFLATHEIHVNLIIGSLSILAFYIIFGGRGFCSWICPYSLISEIAEKIHENLRAKRIVKPRVFDTKWRYVFTILFLTLSFASASLTFEIFNVVGIFSRFIIYGYFHAIWFVVAMLMVEIFFSRRAWCRYVCPIGATYSVLAKPNAIKVSWDKEKCDHCLVCTDVCLVPHVLFMTKKGAKLDESKNIFRIAGADCTLCGRCIDVCHQDALKFDNGFKKLI</sequence>
<keyword evidence="4" id="KW-0677">Repeat</keyword>
<evidence type="ECO:0000259" key="9">
    <source>
        <dbReference type="PROSITE" id="PS51379"/>
    </source>
</evidence>
<evidence type="ECO:0000256" key="4">
    <source>
        <dbReference type="ARBA" id="ARBA00022737"/>
    </source>
</evidence>
<dbReference type="Gene3D" id="3.30.70.20">
    <property type="match status" value="1"/>
</dbReference>
<dbReference type="KEGG" id="ccoc:CCON33237_1703"/>
<keyword evidence="8" id="KW-0812">Transmembrane</keyword>
<dbReference type="PANTHER" id="PTHR30176:SF3">
    <property type="entry name" value="FERREDOXIN-TYPE PROTEIN NAPH"/>
    <property type="match status" value="1"/>
</dbReference>
<evidence type="ECO:0000256" key="8">
    <source>
        <dbReference type="SAM" id="Phobius"/>
    </source>
</evidence>
<reference evidence="11" key="1">
    <citation type="submission" date="2015-08" db="EMBL/GenBank/DDBJ databases">
        <title>Comparative genomics of the Campylobacter concisus group.</title>
        <authorList>
            <person name="Miller W.G."/>
            <person name="Yee E."/>
            <person name="Chapman M.H."/>
            <person name="Huynh S."/>
            <person name="Bono J.L."/>
            <person name="On S.L.W."/>
            <person name="St Leger J."/>
            <person name="Foster G."/>
            <person name="Parker C.T."/>
        </authorList>
    </citation>
    <scope>NUCLEOTIDE SEQUENCE [LARGE SCALE GENOMIC DNA]</scope>
    <source>
        <strain evidence="11">ATCC 33237</strain>
    </source>
</reference>
<dbReference type="InterPro" id="IPR011886">
    <property type="entry name" value="NapH_MauN"/>
</dbReference>
<keyword evidence="7" id="KW-0411">Iron-sulfur</keyword>
<evidence type="ECO:0000313" key="10">
    <source>
        <dbReference type="EMBL" id="ALF48343.1"/>
    </source>
</evidence>
<evidence type="ECO:0000256" key="2">
    <source>
        <dbReference type="ARBA" id="ARBA00022485"/>
    </source>
</evidence>
<dbReference type="Proteomes" id="UP000066049">
    <property type="component" value="Chromosome"/>
</dbReference>
<feature type="transmembrane region" description="Helical" evidence="8">
    <location>
        <begin position="149"/>
        <end position="173"/>
    </location>
</feature>
<dbReference type="AlphaFoldDB" id="A0A0M5MF83"/>
<dbReference type="InterPro" id="IPR051684">
    <property type="entry name" value="Electron_Trans/Redox"/>
</dbReference>
<evidence type="ECO:0000256" key="3">
    <source>
        <dbReference type="ARBA" id="ARBA00022723"/>
    </source>
</evidence>
<keyword evidence="10" id="KW-0560">Oxidoreductase</keyword>
<dbReference type="InterPro" id="IPR017896">
    <property type="entry name" value="4Fe4S_Fe-S-bd"/>
</dbReference>
<dbReference type="EC" id="1.7.99.4" evidence="10"/>
<feature type="transmembrane region" description="Helical" evidence="8">
    <location>
        <begin position="179"/>
        <end position="201"/>
    </location>
</feature>
<gene>
    <name evidence="10" type="primary">nosH</name>
    <name evidence="10" type="ORF">CCON33237_1703</name>
</gene>
<feature type="domain" description="4Fe-4S ferredoxin-type" evidence="9">
    <location>
        <begin position="226"/>
        <end position="256"/>
    </location>
</feature>
<dbReference type="PROSITE" id="PS51379">
    <property type="entry name" value="4FE4S_FER_2"/>
    <property type="match status" value="2"/>
</dbReference>
<protein>
    <submittedName>
        <fullName evidence="10">Menaquinol dehydrogenase NosGH, membrane component NosH</fullName>
        <ecNumber evidence="10">1.7.99.4</ecNumber>
    </submittedName>
</protein>
<evidence type="ECO:0000313" key="11">
    <source>
        <dbReference type="Proteomes" id="UP000066049"/>
    </source>
</evidence>
<accession>A0A0M5MF83</accession>
<evidence type="ECO:0000256" key="7">
    <source>
        <dbReference type="ARBA" id="ARBA00023014"/>
    </source>
</evidence>
<keyword evidence="8" id="KW-0472">Membrane</keyword>
<dbReference type="GO" id="GO:0005886">
    <property type="term" value="C:plasma membrane"/>
    <property type="evidence" value="ECO:0007669"/>
    <property type="project" value="TreeGrafter"/>
</dbReference>
<organism evidence="10 11">
    <name type="scientific">Campylobacter concisus</name>
    <dbReference type="NCBI Taxonomy" id="199"/>
    <lineage>
        <taxon>Bacteria</taxon>
        <taxon>Pseudomonadati</taxon>
        <taxon>Campylobacterota</taxon>
        <taxon>Epsilonproteobacteria</taxon>
        <taxon>Campylobacterales</taxon>
        <taxon>Campylobacteraceae</taxon>
        <taxon>Campylobacter</taxon>
    </lineage>
</organism>
<name>A0A0M5MF83_9BACT</name>
<evidence type="ECO:0000256" key="6">
    <source>
        <dbReference type="ARBA" id="ARBA00023004"/>
    </source>
</evidence>
<dbReference type="NCBIfam" id="TIGR02163">
    <property type="entry name" value="napH"/>
    <property type="match status" value="1"/>
</dbReference>
<keyword evidence="5" id="KW-0249">Electron transport</keyword>
<keyword evidence="1" id="KW-0813">Transport</keyword>
<feature type="transmembrane region" description="Helical" evidence="8">
    <location>
        <begin position="34"/>
        <end position="53"/>
    </location>
</feature>
<dbReference type="EMBL" id="CP012541">
    <property type="protein sequence ID" value="ALF48343.1"/>
    <property type="molecule type" value="Genomic_DNA"/>
</dbReference>
<dbReference type="GO" id="GO:0046872">
    <property type="term" value="F:metal ion binding"/>
    <property type="evidence" value="ECO:0007669"/>
    <property type="project" value="UniProtKB-KW"/>
</dbReference>
<dbReference type="PATRIC" id="fig|199.248.peg.1756"/>
<proteinExistence type="predicted"/>
<keyword evidence="3" id="KW-0479">Metal-binding</keyword>
<feature type="domain" description="4Fe-4S ferredoxin-type" evidence="9">
    <location>
        <begin position="265"/>
        <end position="294"/>
    </location>
</feature>
<keyword evidence="8" id="KW-1133">Transmembrane helix</keyword>